<dbReference type="SMART" id="SM00448">
    <property type="entry name" value="REC"/>
    <property type="match status" value="1"/>
</dbReference>
<evidence type="ECO:0000313" key="6">
    <source>
        <dbReference type="Proteomes" id="UP000033434"/>
    </source>
</evidence>
<gene>
    <name evidence="5" type="ORF">N479_10490</name>
</gene>
<dbReference type="InterPro" id="IPR011006">
    <property type="entry name" value="CheY-like_superfamily"/>
</dbReference>
<evidence type="ECO:0000256" key="3">
    <source>
        <dbReference type="PROSITE-ProRule" id="PRU00169"/>
    </source>
</evidence>
<dbReference type="RefSeq" id="WP_046355571.1">
    <property type="nucleotide sequence ID" value="NZ_AUXW01000138.1"/>
</dbReference>
<protein>
    <recommendedName>
        <fullName evidence="4">Response regulatory domain-containing protein</fullName>
    </recommendedName>
</protein>
<dbReference type="GO" id="GO:0000160">
    <property type="term" value="P:phosphorelay signal transduction system"/>
    <property type="evidence" value="ECO:0007669"/>
    <property type="project" value="UniProtKB-KW"/>
</dbReference>
<comment type="caution">
    <text evidence="5">The sequence shown here is derived from an EMBL/GenBank/DDBJ whole genome shotgun (WGS) entry which is preliminary data.</text>
</comment>
<name>A0A0F6AG34_9GAMM</name>
<feature type="modified residue" description="4-aspartylphosphate" evidence="3">
    <location>
        <position position="82"/>
    </location>
</feature>
<dbReference type="Pfam" id="PF00072">
    <property type="entry name" value="Response_reg"/>
    <property type="match status" value="1"/>
</dbReference>
<dbReference type="AlphaFoldDB" id="A0A0F6AG34"/>
<evidence type="ECO:0000259" key="4">
    <source>
        <dbReference type="PROSITE" id="PS50110"/>
    </source>
</evidence>
<evidence type="ECO:0000256" key="1">
    <source>
        <dbReference type="ARBA" id="ARBA00022553"/>
    </source>
</evidence>
<proteinExistence type="predicted"/>
<organism evidence="5 6">
    <name type="scientific">Pseudoalteromonas luteoviolacea S4054</name>
    <dbReference type="NCBI Taxonomy" id="1129367"/>
    <lineage>
        <taxon>Bacteria</taxon>
        <taxon>Pseudomonadati</taxon>
        <taxon>Pseudomonadota</taxon>
        <taxon>Gammaproteobacteria</taxon>
        <taxon>Alteromonadales</taxon>
        <taxon>Pseudoalteromonadaceae</taxon>
        <taxon>Pseudoalteromonas</taxon>
    </lineage>
</organism>
<dbReference type="PANTHER" id="PTHR44591:SF14">
    <property type="entry name" value="PROTEIN PILG"/>
    <property type="match status" value="1"/>
</dbReference>
<feature type="domain" description="Response regulatory" evidence="4">
    <location>
        <begin position="34"/>
        <end position="148"/>
    </location>
</feature>
<sequence>MSGTTIAFAVLLLILINQSFIQSDHKLKTMKKFSVLLVEDNQVYASLVQLLGGDRAEFTWCNNLEAANKALDSQQFDIYLLDLYLPDGDSIEFCRRINTPKKEDTITVFLSGETDLEWRLRAFEAGAENYIQKDIGKEVLKIKLDSLLDYQAKRLLALKHAKKDSQIQTDRTFRTQLDHNALIHFYRQCLNLNDINKFSAYLSSLMQSWELDYIARLKLTDGTEYHFKNNDEAICDMELELFNDLEVNSANVQSFGQSTFFKYHQAELIVKNMPTDSYNKGSLIDIFHYVVEAIDIRLNEIAKLQHMDSIVQEIKEHINERQDDKSLALVNELVDDLAAITSEKDLSDDNDDMVFF</sequence>
<dbReference type="PANTHER" id="PTHR44591">
    <property type="entry name" value="STRESS RESPONSE REGULATOR PROTEIN 1"/>
    <property type="match status" value="1"/>
</dbReference>
<dbReference type="PATRIC" id="fig|1129367.4.peg.1879"/>
<dbReference type="Proteomes" id="UP000033434">
    <property type="component" value="Unassembled WGS sequence"/>
</dbReference>
<dbReference type="EMBL" id="AUXW01000138">
    <property type="protein sequence ID" value="KKE84319.1"/>
    <property type="molecule type" value="Genomic_DNA"/>
</dbReference>
<dbReference type="InterPro" id="IPR001789">
    <property type="entry name" value="Sig_transdc_resp-reg_receiver"/>
</dbReference>
<accession>A0A0F6AG34</accession>
<dbReference type="InterPro" id="IPR050595">
    <property type="entry name" value="Bact_response_regulator"/>
</dbReference>
<dbReference type="SUPFAM" id="SSF52172">
    <property type="entry name" value="CheY-like"/>
    <property type="match status" value="1"/>
</dbReference>
<dbReference type="PROSITE" id="PS50110">
    <property type="entry name" value="RESPONSE_REGULATORY"/>
    <property type="match status" value="1"/>
</dbReference>
<dbReference type="CDD" id="cd00156">
    <property type="entry name" value="REC"/>
    <property type="match status" value="1"/>
</dbReference>
<keyword evidence="2" id="KW-0902">Two-component regulatory system</keyword>
<dbReference type="Gene3D" id="3.40.50.2300">
    <property type="match status" value="1"/>
</dbReference>
<keyword evidence="1 3" id="KW-0597">Phosphoprotein</keyword>
<evidence type="ECO:0000313" key="5">
    <source>
        <dbReference type="EMBL" id="KKE84319.1"/>
    </source>
</evidence>
<evidence type="ECO:0000256" key="2">
    <source>
        <dbReference type="ARBA" id="ARBA00023012"/>
    </source>
</evidence>
<reference evidence="5 6" key="1">
    <citation type="journal article" date="2015" name="BMC Genomics">
        <title>Genome mining reveals unlocked bioactive potential of marine Gram-negative bacteria.</title>
        <authorList>
            <person name="Machado H."/>
            <person name="Sonnenschein E.C."/>
            <person name="Melchiorsen J."/>
            <person name="Gram L."/>
        </authorList>
    </citation>
    <scope>NUCLEOTIDE SEQUENCE [LARGE SCALE GENOMIC DNA]</scope>
    <source>
        <strain evidence="5 6">S4054</strain>
    </source>
</reference>